<gene>
    <name evidence="2" type="ORF">AA0115_g7575</name>
</gene>
<feature type="compositionally biased region" description="Acidic residues" evidence="1">
    <location>
        <begin position="61"/>
        <end position="79"/>
    </location>
</feature>
<name>A0AB37WD55_9PLEO</name>
<feature type="region of interest" description="Disordered" evidence="1">
    <location>
        <begin position="37"/>
        <end position="88"/>
    </location>
</feature>
<accession>A0AB37WD55</accession>
<evidence type="ECO:0000313" key="3">
    <source>
        <dbReference type="Proteomes" id="UP000292340"/>
    </source>
</evidence>
<dbReference type="Proteomes" id="UP000292340">
    <property type="component" value="Unassembled WGS sequence"/>
</dbReference>
<reference evidence="2" key="2">
    <citation type="journal article" date="2019" name="bioRxiv">
        <title>Genomics, evolutionary history and diagnostics of the Alternaria alternata species group including apple and Asian pear pathotypes.</title>
        <authorList>
            <person name="Armitage A.D."/>
            <person name="Cockerton H.M."/>
            <person name="Sreenivasaprasad S."/>
            <person name="Woodhall J.W."/>
            <person name="Lane C.R."/>
            <person name="Harrison R.J."/>
            <person name="Clarkson J.P."/>
        </authorList>
    </citation>
    <scope>NUCLEOTIDE SEQUENCE</scope>
    <source>
        <strain evidence="2">FERA 1164</strain>
    </source>
</reference>
<organism evidence="2 3">
    <name type="scientific">Alternaria tenuissima</name>
    <dbReference type="NCBI Taxonomy" id="119927"/>
    <lineage>
        <taxon>Eukaryota</taxon>
        <taxon>Fungi</taxon>
        <taxon>Dikarya</taxon>
        <taxon>Ascomycota</taxon>
        <taxon>Pezizomycotina</taxon>
        <taxon>Dothideomycetes</taxon>
        <taxon>Pleosporomycetidae</taxon>
        <taxon>Pleosporales</taxon>
        <taxon>Pleosporineae</taxon>
        <taxon>Pleosporaceae</taxon>
        <taxon>Alternaria</taxon>
        <taxon>Alternaria sect. Alternaria</taxon>
        <taxon>Alternaria alternata complex</taxon>
    </lineage>
</organism>
<evidence type="ECO:0000313" key="2">
    <source>
        <dbReference type="EMBL" id="RYN25426.1"/>
    </source>
</evidence>
<protein>
    <submittedName>
        <fullName evidence="2">Uncharacterized protein</fullName>
    </submittedName>
</protein>
<dbReference type="AlphaFoldDB" id="A0AB37WD55"/>
<proteinExistence type="predicted"/>
<evidence type="ECO:0000256" key="1">
    <source>
        <dbReference type="SAM" id="MobiDB-lite"/>
    </source>
</evidence>
<comment type="caution">
    <text evidence="2">The sequence shown here is derived from an EMBL/GenBank/DDBJ whole genome shotgun (WGS) entry which is preliminary data.</text>
</comment>
<reference evidence="2" key="1">
    <citation type="submission" date="2017-10" db="EMBL/GenBank/DDBJ databases">
        <authorList>
            <person name="Armitage A.D."/>
            <person name="Barbara D.J."/>
            <person name="Woodhall J.W."/>
            <person name="Sreenivasaprasad S."/>
            <person name="Lane C.R."/>
            <person name="Clarkson J.P."/>
            <person name="Harrison R.J."/>
        </authorList>
    </citation>
    <scope>NUCLEOTIDE SEQUENCE</scope>
    <source>
        <strain evidence="2">FERA 1164</strain>
    </source>
</reference>
<dbReference type="EMBL" id="PDXB01000019">
    <property type="protein sequence ID" value="RYN25426.1"/>
    <property type="molecule type" value="Genomic_DNA"/>
</dbReference>
<sequence>MLMNLDIYPKREEEEKKASRVGRAVWQAMQAFAKITETTQNSEDVADEMKDSGNPGHEIIIDESEASGDSDGEDDEADNFEAIPDYGSSLGVQHVSAMLDTPAH</sequence>